<evidence type="ECO:0000313" key="1">
    <source>
        <dbReference type="EMBL" id="KAI3785459.1"/>
    </source>
</evidence>
<organism evidence="1 2">
    <name type="scientific">Smallanthus sonchifolius</name>
    <dbReference type="NCBI Taxonomy" id="185202"/>
    <lineage>
        <taxon>Eukaryota</taxon>
        <taxon>Viridiplantae</taxon>
        <taxon>Streptophyta</taxon>
        <taxon>Embryophyta</taxon>
        <taxon>Tracheophyta</taxon>
        <taxon>Spermatophyta</taxon>
        <taxon>Magnoliopsida</taxon>
        <taxon>eudicotyledons</taxon>
        <taxon>Gunneridae</taxon>
        <taxon>Pentapetalae</taxon>
        <taxon>asterids</taxon>
        <taxon>campanulids</taxon>
        <taxon>Asterales</taxon>
        <taxon>Asteraceae</taxon>
        <taxon>Asteroideae</taxon>
        <taxon>Heliantheae alliance</taxon>
        <taxon>Millerieae</taxon>
        <taxon>Smallanthus</taxon>
    </lineage>
</organism>
<reference evidence="2" key="1">
    <citation type="journal article" date="2022" name="Mol. Ecol. Resour.">
        <title>The genomes of chicory, endive, great burdock and yacon provide insights into Asteraceae palaeo-polyploidization history and plant inulin production.</title>
        <authorList>
            <person name="Fan W."/>
            <person name="Wang S."/>
            <person name="Wang H."/>
            <person name="Wang A."/>
            <person name="Jiang F."/>
            <person name="Liu H."/>
            <person name="Zhao H."/>
            <person name="Xu D."/>
            <person name="Zhang Y."/>
        </authorList>
    </citation>
    <scope>NUCLEOTIDE SEQUENCE [LARGE SCALE GENOMIC DNA]</scope>
    <source>
        <strain evidence="2">cv. Yunnan</strain>
    </source>
</reference>
<evidence type="ECO:0000313" key="2">
    <source>
        <dbReference type="Proteomes" id="UP001056120"/>
    </source>
</evidence>
<dbReference type="EMBL" id="CM042031">
    <property type="protein sequence ID" value="KAI3785459.1"/>
    <property type="molecule type" value="Genomic_DNA"/>
</dbReference>
<gene>
    <name evidence="1" type="ORF">L1987_44577</name>
</gene>
<sequence>MRSTFHLIATVFLSFSVLSPSALNLSLPPENDALSILAFTSKADLHNKLPFSVNTTSTYCKWQGVQCQSDGRVKKRKDVMSTSEIMEMAAAADAAAEVMRMEETNELEEKVRKLQQGIAMGKSGNLVFCAGETQAYTLEQLMRASAELLGRGRLATTYKAVLENRLIVCVKRLDAARLAGTSKEAFERHIEAANGSLFSLIHGSKSTRAKPLHWTSCLKIAEDMAQGLSYIHQAWRLVHGNLKLSNVLLGSDFEACLSDYCLSALSHHLPDTDSAAYEPPETRKLNHQPTAKSDVYSFGVLLLELLTGKPATEHPHLMPDEMVNWVKSMRAMNGGGDAEDNRLIMMVEVAIVCRVSSPEQRPTMWEVLKMIQEIKEVAVTEELNGTS</sequence>
<protein>
    <submittedName>
        <fullName evidence="1">Uncharacterized protein</fullName>
    </submittedName>
</protein>
<accession>A0ACB9GPN1</accession>
<comment type="caution">
    <text evidence="1">The sequence shown here is derived from an EMBL/GenBank/DDBJ whole genome shotgun (WGS) entry which is preliminary data.</text>
</comment>
<reference evidence="1 2" key="2">
    <citation type="journal article" date="2022" name="Mol. Ecol. Resour.">
        <title>The genomes of chicory, endive, great burdock and yacon provide insights into Asteraceae paleo-polyploidization history and plant inulin production.</title>
        <authorList>
            <person name="Fan W."/>
            <person name="Wang S."/>
            <person name="Wang H."/>
            <person name="Wang A."/>
            <person name="Jiang F."/>
            <person name="Liu H."/>
            <person name="Zhao H."/>
            <person name="Xu D."/>
            <person name="Zhang Y."/>
        </authorList>
    </citation>
    <scope>NUCLEOTIDE SEQUENCE [LARGE SCALE GENOMIC DNA]</scope>
    <source>
        <strain evidence="2">cv. Yunnan</strain>
        <tissue evidence="1">Leaves</tissue>
    </source>
</reference>
<name>A0ACB9GPN1_9ASTR</name>
<proteinExistence type="predicted"/>
<keyword evidence="2" id="KW-1185">Reference proteome</keyword>
<dbReference type="Proteomes" id="UP001056120">
    <property type="component" value="Linkage Group LG14"/>
</dbReference>